<dbReference type="RefSeq" id="WP_309310879.1">
    <property type="nucleotide sequence ID" value="NZ_CP133592.1"/>
</dbReference>
<protein>
    <submittedName>
        <fullName evidence="1">Uncharacterized protein</fullName>
    </submittedName>
</protein>
<sequence>MKMPTQIKHALIEAMISQYTEDFPSCKINQEPLTFQVAVGKILEDAEVFGITESDIKETISANPDSLSLTDDSESVQFIPPFTRECDSYNKLLEYMQESTKANKKFTVEYDSTIKESLIYNFFSGNIVLMVPEEMTSLAQLRFALMAGGSKLRAIMDETGGWIYVFPKYIMESMECGKMPSRDTNVNMVIASYLADVFPEQG</sequence>
<dbReference type="GeneID" id="84233744"/>
<evidence type="ECO:0000313" key="2">
    <source>
        <dbReference type="Proteomes" id="UP001182908"/>
    </source>
</evidence>
<dbReference type="AlphaFoldDB" id="A0AA51UK71"/>
<evidence type="ECO:0000313" key="1">
    <source>
        <dbReference type="EMBL" id="WMW25071.1"/>
    </source>
</evidence>
<dbReference type="KEGG" id="mseb:RE474_13465"/>
<keyword evidence="2" id="KW-1185">Reference proteome</keyword>
<accession>A0AA51UK71</accession>
<organism evidence="1 2">
    <name type="scientific">Methanolobus sediminis</name>
    <dbReference type="NCBI Taxonomy" id="3072978"/>
    <lineage>
        <taxon>Archaea</taxon>
        <taxon>Methanobacteriati</taxon>
        <taxon>Methanobacteriota</taxon>
        <taxon>Stenosarchaea group</taxon>
        <taxon>Methanomicrobia</taxon>
        <taxon>Methanosarcinales</taxon>
        <taxon>Methanosarcinaceae</taxon>
        <taxon>Methanolobus</taxon>
    </lineage>
</organism>
<reference evidence="1 2" key="1">
    <citation type="submission" date="2023-08" db="EMBL/GenBank/DDBJ databases">
        <title>Methanolobus mangrovi sp. nov. and Methanolobus sediminis sp. nov, two novel methylotrophic methanogens isolated from mangrove sediments in China.</title>
        <authorList>
            <person name="Zhou J."/>
        </authorList>
    </citation>
    <scope>NUCLEOTIDE SEQUENCE [LARGE SCALE GENOMIC DNA]</scope>
    <source>
        <strain evidence="1 2">FTZ6</strain>
    </source>
</reference>
<dbReference type="EMBL" id="CP133592">
    <property type="protein sequence ID" value="WMW25071.1"/>
    <property type="molecule type" value="Genomic_DNA"/>
</dbReference>
<dbReference type="Proteomes" id="UP001182908">
    <property type="component" value="Chromosome"/>
</dbReference>
<proteinExistence type="predicted"/>
<name>A0AA51UK71_9EURY</name>
<gene>
    <name evidence="1" type="ORF">RE474_13465</name>
</gene>